<dbReference type="VEuPathDB" id="TriTrypDB:TRSC58_06073"/>
<sequence>MELSPKWAQSVVVRSDGGTIVGPQQHGSLVAHAYAAAGRPIIVRPRDPHVFTAASAPSPEEREAATGHGDEGGYNGHQGAAGQASLLASLITGTDVSGTFWVPDTKRNEVGLLEAMYRRTAANRTHVLLHSRPLPELQFNFSTCQGDNIDLSHDAFRLSKTSVAILQIERNLLDSSEIVVRSDADAGGGGGGKFGRTDTDGGRQPYYSPNVSASISGRTFKDQLRHGLRAIHEEEYYLVRYRDYSAWAVRYYADIAKKDYFWGNKYVEQCFAVHVGKEPGELIPITEAQFLFGVEMLQRQMLEQVGMGVTVDINYSALSKDQFRSLGVLLGDGMREVGVEGEELRRRQEAAREEEEKRRAANFNSGAYEPPSIWDWSPAAIRKRIDHQLQRHYQALGRLVVRGVVLGVGVYVAWSYIRRALPSDDNGANHRGQRRNRWSARGGCYADDNDARFAPKGFLRSVVLGPKEVFDYLLAPTSSN</sequence>
<comment type="caution">
    <text evidence="2">The sequence shown here is derived from an EMBL/GenBank/DDBJ whole genome shotgun (WGS) entry which is preliminary data.</text>
</comment>
<dbReference type="OrthoDB" id="272355at2759"/>
<feature type="compositionally biased region" description="Basic and acidic residues" evidence="1">
    <location>
        <begin position="59"/>
        <end position="71"/>
    </location>
</feature>
<dbReference type="AlphaFoldDB" id="A0A061IVZ3"/>
<gene>
    <name evidence="2" type="ORF">TRSC58_06073</name>
</gene>
<feature type="region of interest" description="Disordered" evidence="1">
    <location>
        <begin position="184"/>
        <end position="209"/>
    </location>
</feature>
<accession>A0A061IVZ3</accession>
<proteinExistence type="predicted"/>
<reference evidence="2 3" key="1">
    <citation type="submission" date="2013-07" db="EMBL/GenBank/DDBJ databases">
        <authorList>
            <person name="Stoco P.H."/>
            <person name="Wagner G."/>
            <person name="Gerber A."/>
            <person name="Zaha A."/>
            <person name="Thompson C."/>
            <person name="Bartholomeu D.C."/>
            <person name="Luckemeyer D.D."/>
            <person name="Bahia D."/>
            <person name="Loreto E."/>
            <person name="Prestes E.B."/>
            <person name="Lima F.M."/>
            <person name="Rodrigues-Luiz G."/>
            <person name="Vallejo G.A."/>
            <person name="Filho J.F."/>
            <person name="Monteiro K.M."/>
            <person name="Tyler K.M."/>
            <person name="de Almeida L.G."/>
            <person name="Ortiz M.F."/>
            <person name="Siervo M.A."/>
            <person name="de Moraes M.H."/>
            <person name="Cunha O.L."/>
            <person name="Mendonca-Neto R."/>
            <person name="Silva R."/>
            <person name="Teixeira S.M."/>
            <person name="Murta S.M."/>
            <person name="Sincero T.C."/>
            <person name="Mendes T.A."/>
            <person name="Urmenyi T.P."/>
            <person name="Silva V.G."/>
            <person name="da Rocha W.D."/>
            <person name="Andersson B."/>
            <person name="Romanha A.J."/>
            <person name="Steindel M."/>
            <person name="de Vasconcelos A.T."/>
            <person name="Grisard E.C."/>
        </authorList>
    </citation>
    <scope>NUCLEOTIDE SEQUENCE [LARGE SCALE GENOMIC DNA]</scope>
    <source>
        <strain evidence="2 3">SC58</strain>
    </source>
</reference>
<dbReference type="Proteomes" id="UP000031737">
    <property type="component" value="Unassembled WGS sequence"/>
</dbReference>
<feature type="region of interest" description="Disordered" evidence="1">
    <location>
        <begin position="51"/>
        <end position="78"/>
    </location>
</feature>
<organism evidence="2 3">
    <name type="scientific">Trypanosoma rangeli SC58</name>
    <dbReference type="NCBI Taxonomy" id="429131"/>
    <lineage>
        <taxon>Eukaryota</taxon>
        <taxon>Discoba</taxon>
        <taxon>Euglenozoa</taxon>
        <taxon>Kinetoplastea</taxon>
        <taxon>Metakinetoplastina</taxon>
        <taxon>Trypanosomatida</taxon>
        <taxon>Trypanosomatidae</taxon>
        <taxon>Trypanosoma</taxon>
        <taxon>Herpetosoma</taxon>
    </lineage>
</organism>
<keyword evidence="3" id="KW-1185">Reference proteome</keyword>
<evidence type="ECO:0000313" key="2">
    <source>
        <dbReference type="EMBL" id="ESL06255.1"/>
    </source>
</evidence>
<evidence type="ECO:0000256" key="1">
    <source>
        <dbReference type="SAM" id="MobiDB-lite"/>
    </source>
</evidence>
<evidence type="ECO:0000313" key="3">
    <source>
        <dbReference type="Proteomes" id="UP000031737"/>
    </source>
</evidence>
<protein>
    <submittedName>
        <fullName evidence="2">Uncharacterized protein</fullName>
    </submittedName>
</protein>
<name>A0A061IVZ3_TRYRA</name>
<dbReference type="EMBL" id="AUPL01006073">
    <property type="protein sequence ID" value="ESL06255.1"/>
    <property type="molecule type" value="Genomic_DNA"/>
</dbReference>